<dbReference type="NCBIfam" id="TIGR00254">
    <property type="entry name" value="GGDEF"/>
    <property type="match status" value="1"/>
</dbReference>
<dbReference type="CDD" id="cd01948">
    <property type="entry name" value="EAL"/>
    <property type="match status" value="1"/>
</dbReference>
<dbReference type="InterPro" id="IPR035965">
    <property type="entry name" value="PAS-like_dom_sf"/>
</dbReference>
<dbReference type="SUPFAM" id="SSF141868">
    <property type="entry name" value="EAL domain-like"/>
    <property type="match status" value="1"/>
</dbReference>
<keyword evidence="4" id="KW-1185">Reference proteome</keyword>
<dbReference type="Pfam" id="PF00563">
    <property type="entry name" value="EAL"/>
    <property type="match status" value="1"/>
</dbReference>
<dbReference type="Gene3D" id="3.20.20.450">
    <property type="entry name" value="EAL domain"/>
    <property type="match status" value="1"/>
</dbReference>
<dbReference type="PANTHER" id="PTHR33121">
    <property type="entry name" value="CYCLIC DI-GMP PHOSPHODIESTERASE PDEF"/>
    <property type="match status" value="1"/>
</dbReference>
<dbReference type="SUPFAM" id="SSF55781">
    <property type="entry name" value="GAF domain-like"/>
    <property type="match status" value="1"/>
</dbReference>
<dbReference type="InterPro" id="IPR035919">
    <property type="entry name" value="EAL_sf"/>
</dbReference>
<reference evidence="3 4" key="1">
    <citation type="submission" date="2019-05" db="EMBL/GenBank/DDBJ databases">
        <title>Complete genome sequencing of Anaerostipes rhamnosivorans.</title>
        <authorList>
            <person name="Bui T.P.N."/>
            <person name="de Vos W.M."/>
        </authorList>
    </citation>
    <scope>NUCLEOTIDE SEQUENCE [LARGE SCALE GENOMIC DNA]</scope>
    <source>
        <strain evidence="3 4">1y2</strain>
    </source>
</reference>
<evidence type="ECO:0000259" key="2">
    <source>
        <dbReference type="PROSITE" id="PS50887"/>
    </source>
</evidence>
<accession>A0A4P8IEU6</accession>
<dbReference type="InterPro" id="IPR029787">
    <property type="entry name" value="Nucleotide_cyclase"/>
</dbReference>
<feature type="domain" description="EAL" evidence="1">
    <location>
        <begin position="449"/>
        <end position="702"/>
    </location>
</feature>
<dbReference type="KEGG" id="arf:AR1Y2_1917"/>
<dbReference type="AlphaFoldDB" id="A0A4P8IEU6"/>
<name>A0A4P8IEU6_9FIRM</name>
<dbReference type="InterPro" id="IPR000160">
    <property type="entry name" value="GGDEF_dom"/>
</dbReference>
<organism evidence="3 4">
    <name type="scientific">Anaerostipes rhamnosivorans</name>
    <dbReference type="NCBI Taxonomy" id="1229621"/>
    <lineage>
        <taxon>Bacteria</taxon>
        <taxon>Bacillati</taxon>
        <taxon>Bacillota</taxon>
        <taxon>Clostridia</taxon>
        <taxon>Lachnospirales</taxon>
        <taxon>Lachnospiraceae</taxon>
        <taxon>Anaerostipes</taxon>
    </lineage>
</organism>
<evidence type="ECO:0000313" key="3">
    <source>
        <dbReference type="EMBL" id="QCP35371.1"/>
    </source>
</evidence>
<protein>
    <submittedName>
        <fullName evidence="3">Diguanylate cyclase/phosphodiesterase (GGDEF &amp; EAL domains) with PAS/PAC sensor(S)</fullName>
    </submittedName>
</protein>
<dbReference type="InterPro" id="IPR001633">
    <property type="entry name" value="EAL_dom"/>
</dbReference>
<proteinExistence type="predicted"/>
<dbReference type="PROSITE" id="PS50887">
    <property type="entry name" value="GGDEF"/>
    <property type="match status" value="1"/>
</dbReference>
<dbReference type="PANTHER" id="PTHR33121:SF71">
    <property type="entry name" value="OXYGEN SENSOR PROTEIN DOSP"/>
    <property type="match status" value="1"/>
</dbReference>
<dbReference type="InterPro" id="IPR043128">
    <property type="entry name" value="Rev_trsase/Diguanyl_cyclase"/>
</dbReference>
<dbReference type="SUPFAM" id="SSF55073">
    <property type="entry name" value="Nucleotide cyclase"/>
    <property type="match status" value="1"/>
</dbReference>
<dbReference type="Gene3D" id="3.30.70.270">
    <property type="match status" value="1"/>
</dbReference>
<dbReference type="PROSITE" id="PS50883">
    <property type="entry name" value="EAL"/>
    <property type="match status" value="1"/>
</dbReference>
<evidence type="ECO:0000259" key="1">
    <source>
        <dbReference type="PROSITE" id="PS50883"/>
    </source>
</evidence>
<dbReference type="SMART" id="SM00267">
    <property type="entry name" value="GGDEF"/>
    <property type="match status" value="1"/>
</dbReference>
<dbReference type="SMART" id="SM00052">
    <property type="entry name" value="EAL"/>
    <property type="match status" value="1"/>
</dbReference>
<dbReference type="Proteomes" id="UP000298653">
    <property type="component" value="Chromosome"/>
</dbReference>
<dbReference type="Pfam" id="PF00990">
    <property type="entry name" value="GGDEF"/>
    <property type="match status" value="1"/>
</dbReference>
<dbReference type="CDD" id="cd01949">
    <property type="entry name" value="GGDEF"/>
    <property type="match status" value="1"/>
</dbReference>
<dbReference type="InterPro" id="IPR029016">
    <property type="entry name" value="GAF-like_dom_sf"/>
</dbReference>
<sequence length="702" mass="81027">MNENILRKAILDSTDNIIYVSDIDTYEVLYINGSGKKRYQITGDDYKGQKCYELLQGKREPCEFCTNERLRAEGSSRWTRYNKYLDRYFVIVDYLIEPVPGYRVRMEIATDITDKERQKKLLGSKVQQDETLLQCIKTLNDTLDLDCAIHRLLELIAEHYGGDRTYIFEIDHDQKIACNTYEWCAENVTSEIGNLQEISLSTLEKWLRQFEKSGSFSVSSLDQEIDPESEAYDILNGQGIHSLMAAPLYEMGKVCGFIGVDDPKRNRENPDLLKSVTYFIANDLQKRRMVSRLEHLSYVDILTGLWNRNKYMEEVFDIEKHGCSNIGVAYVDLNGLKVANNRFGHEYGDKLIICMAEILKAVFREQIYRIGGDEFVVLCRNISQEEFHKKELVLRNKVKEHKEISASIGTTWEEAITDINELINHADELMYANKQKYYEFSVYEGYNHDSTIAKQVIKDINQDRYRVFLQPKVYLGTGKLSGAEALIRRVDNNGDLIFPDRFIPLYEAEGVIRHIDFYALECVCRLINKMHSQGHDIGKISVNFSRVTLLEYDIVDRILAVCRKYDVDAGQICIEVTESVSKLKTSELVALSQKIKDAGFYLSLDDYGAKYSNITLLSNIKFDEVKLDKSIISEIMTNERARAIVRSTIYMCRGFGATKTTAEGIETEEQMELLKKLQCDCGQGYYFSRPIAIEEFIEKYIK</sequence>
<dbReference type="OrthoDB" id="9805474at2"/>
<dbReference type="SUPFAM" id="SSF55785">
    <property type="entry name" value="PYP-like sensor domain (PAS domain)"/>
    <property type="match status" value="1"/>
</dbReference>
<dbReference type="GO" id="GO:0071111">
    <property type="term" value="F:cyclic-guanylate-specific phosphodiesterase activity"/>
    <property type="evidence" value="ECO:0007669"/>
    <property type="project" value="InterPro"/>
</dbReference>
<gene>
    <name evidence="3" type="ORF">AR1Y2_1917</name>
</gene>
<dbReference type="EMBL" id="CP040058">
    <property type="protein sequence ID" value="QCP35371.1"/>
    <property type="molecule type" value="Genomic_DNA"/>
</dbReference>
<dbReference type="Gene3D" id="3.30.450.40">
    <property type="match status" value="1"/>
</dbReference>
<dbReference type="RefSeq" id="WP_137328760.1">
    <property type="nucleotide sequence ID" value="NZ_CP040058.1"/>
</dbReference>
<feature type="domain" description="GGDEF" evidence="2">
    <location>
        <begin position="324"/>
        <end position="454"/>
    </location>
</feature>
<evidence type="ECO:0000313" key="4">
    <source>
        <dbReference type="Proteomes" id="UP000298653"/>
    </source>
</evidence>
<dbReference type="InterPro" id="IPR050706">
    <property type="entry name" value="Cyclic-di-GMP_PDE-like"/>
</dbReference>